<dbReference type="GO" id="GO:0005829">
    <property type="term" value="C:cytosol"/>
    <property type="evidence" value="ECO:0007669"/>
    <property type="project" value="TreeGrafter"/>
</dbReference>
<dbReference type="FunFam" id="3.40.50.620:FF:000114">
    <property type="entry name" value="Pantothenate synthetase"/>
    <property type="match status" value="1"/>
</dbReference>
<evidence type="ECO:0000256" key="8">
    <source>
        <dbReference type="ARBA" id="ARBA00022655"/>
    </source>
</evidence>
<feature type="binding site" evidence="13">
    <location>
        <begin position="30"/>
        <end position="37"/>
    </location>
    <ligand>
        <name>ATP</name>
        <dbReference type="ChEBI" id="CHEBI:30616"/>
    </ligand>
</feature>
<evidence type="ECO:0000256" key="5">
    <source>
        <dbReference type="ARBA" id="ARBA00014155"/>
    </source>
</evidence>
<proteinExistence type="inferred from homology"/>
<organism evidence="14 15">
    <name type="scientific">Trichlorobacter thiogenes</name>
    <dbReference type="NCBI Taxonomy" id="115783"/>
    <lineage>
        <taxon>Bacteria</taxon>
        <taxon>Pseudomonadati</taxon>
        <taxon>Thermodesulfobacteriota</taxon>
        <taxon>Desulfuromonadia</taxon>
        <taxon>Geobacterales</taxon>
        <taxon>Geobacteraceae</taxon>
        <taxon>Trichlorobacter</taxon>
    </lineage>
</organism>
<keyword evidence="15" id="KW-1185">Reference proteome</keyword>
<dbReference type="UniPathway" id="UPA00028">
    <property type="reaction ID" value="UER00005"/>
</dbReference>
<evidence type="ECO:0000256" key="9">
    <source>
        <dbReference type="ARBA" id="ARBA00022741"/>
    </source>
</evidence>
<dbReference type="GO" id="GO:0015940">
    <property type="term" value="P:pantothenate biosynthetic process"/>
    <property type="evidence" value="ECO:0007669"/>
    <property type="project" value="UniProtKB-UniRule"/>
</dbReference>
<sequence length="283" mass="30446">MKLIQDVQEMQQTVLGLKRQGKRIAFVPTMGFLHEGHASLLREGRKRGDVLVLSIFVNPTQFGINEDLASYPRNLEGDCALAESCGVDLVFVPTAVGMYPPGFQTTVALGSLTKPLCGASRPGHFNGVAVVVTKLFGIVQPDCALFGNKDFQQLAIIRQMTIDLNLAVEIIGMPIVREPDGLAMSSRNSYLSPEQRQQALCLSKAILKVRELFAGGETSVDRLLGEARMIITAVAGASVDYLELRDSTTLEPAVTATADTLFALAVKIGSTRLIDNTVLGGDL</sequence>
<feature type="binding site" evidence="13">
    <location>
        <begin position="184"/>
        <end position="187"/>
    </location>
    <ligand>
        <name>ATP</name>
        <dbReference type="ChEBI" id="CHEBI:30616"/>
    </ligand>
</feature>
<dbReference type="EMBL" id="FUWR01000003">
    <property type="protein sequence ID" value="SJZ56715.1"/>
    <property type="molecule type" value="Genomic_DNA"/>
</dbReference>
<comment type="catalytic activity">
    <reaction evidence="11 13">
        <text>(R)-pantoate + beta-alanine + ATP = (R)-pantothenate + AMP + diphosphate + H(+)</text>
        <dbReference type="Rhea" id="RHEA:10912"/>
        <dbReference type="ChEBI" id="CHEBI:15378"/>
        <dbReference type="ChEBI" id="CHEBI:15980"/>
        <dbReference type="ChEBI" id="CHEBI:29032"/>
        <dbReference type="ChEBI" id="CHEBI:30616"/>
        <dbReference type="ChEBI" id="CHEBI:33019"/>
        <dbReference type="ChEBI" id="CHEBI:57966"/>
        <dbReference type="ChEBI" id="CHEBI:456215"/>
        <dbReference type="EC" id="6.3.2.1"/>
    </reaction>
</comment>
<dbReference type="Gene3D" id="3.30.1300.10">
    <property type="entry name" value="Pantoate-beta-alanine ligase, C-terminal domain"/>
    <property type="match status" value="1"/>
</dbReference>
<protein>
    <recommendedName>
        <fullName evidence="5 13">Pantothenate synthetase</fullName>
        <shortName evidence="13">PS</shortName>
        <ecNumber evidence="4 13">6.3.2.1</ecNumber>
    </recommendedName>
    <alternativeName>
        <fullName evidence="13">Pantoate--beta-alanine ligase</fullName>
    </alternativeName>
    <alternativeName>
        <fullName evidence="13">Pantoate-activating enzyme</fullName>
    </alternativeName>
</protein>
<evidence type="ECO:0000256" key="4">
    <source>
        <dbReference type="ARBA" id="ARBA00012219"/>
    </source>
</evidence>
<evidence type="ECO:0000256" key="3">
    <source>
        <dbReference type="ARBA" id="ARBA00009256"/>
    </source>
</evidence>
<evidence type="ECO:0000256" key="6">
    <source>
        <dbReference type="ARBA" id="ARBA00022490"/>
    </source>
</evidence>
<evidence type="ECO:0000256" key="12">
    <source>
        <dbReference type="ARBA" id="ARBA00055042"/>
    </source>
</evidence>
<gene>
    <name evidence="13" type="primary">panC</name>
    <name evidence="14" type="ORF">SAMN02745119_00996</name>
</gene>
<keyword evidence="10 13" id="KW-0067">ATP-binding</keyword>
<dbReference type="RefSeq" id="WP_078789274.1">
    <property type="nucleotide sequence ID" value="NZ_FUWR01000003.1"/>
</dbReference>
<dbReference type="Gene3D" id="3.40.50.620">
    <property type="entry name" value="HUPs"/>
    <property type="match status" value="1"/>
</dbReference>
<evidence type="ECO:0000256" key="2">
    <source>
        <dbReference type="ARBA" id="ARBA00004990"/>
    </source>
</evidence>
<evidence type="ECO:0000256" key="11">
    <source>
        <dbReference type="ARBA" id="ARBA00048258"/>
    </source>
</evidence>
<evidence type="ECO:0000256" key="7">
    <source>
        <dbReference type="ARBA" id="ARBA00022598"/>
    </source>
</evidence>
<comment type="similarity">
    <text evidence="3 13">Belongs to the pantothenate synthetase family.</text>
</comment>
<comment type="miscellaneous">
    <text evidence="13">The reaction proceeds by a bi uni uni bi ping pong mechanism.</text>
</comment>
<evidence type="ECO:0000313" key="15">
    <source>
        <dbReference type="Proteomes" id="UP000190102"/>
    </source>
</evidence>
<comment type="function">
    <text evidence="12 13">Catalyzes the condensation of pantoate with beta-alanine in an ATP-dependent reaction via a pantoyl-adenylate intermediate.</text>
</comment>
<evidence type="ECO:0000256" key="13">
    <source>
        <dbReference type="HAMAP-Rule" id="MF_00158"/>
    </source>
</evidence>
<dbReference type="SUPFAM" id="SSF52374">
    <property type="entry name" value="Nucleotidylyl transferase"/>
    <property type="match status" value="1"/>
</dbReference>
<reference evidence="15" key="1">
    <citation type="submission" date="2017-02" db="EMBL/GenBank/DDBJ databases">
        <authorList>
            <person name="Varghese N."/>
            <person name="Submissions S."/>
        </authorList>
    </citation>
    <scope>NUCLEOTIDE SEQUENCE [LARGE SCALE GENOMIC DNA]</scope>
    <source>
        <strain evidence="15">ATCC BAA-34</strain>
    </source>
</reference>
<dbReference type="InterPro" id="IPR042176">
    <property type="entry name" value="Pantoate_ligase_C"/>
</dbReference>
<keyword evidence="6 13" id="KW-0963">Cytoplasm</keyword>
<feature type="binding site" evidence="13">
    <location>
        <position position="153"/>
    </location>
    <ligand>
        <name>(R)-pantoate</name>
        <dbReference type="ChEBI" id="CHEBI:15980"/>
    </ligand>
</feature>
<dbReference type="CDD" id="cd00560">
    <property type="entry name" value="PanC"/>
    <property type="match status" value="1"/>
</dbReference>
<evidence type="ECO:0000256" key="1">
    <source>
        <dbReference type="ARBA" id="ARBA00004496"/>
    </source>
</evidence>
<accession>A0A1T4LPU4</accession>
<evidence type="ECO:0000313" key="14">
    <source>
        <dbReference type="EMBL" id="SJZ56715.1"/>
    </source>
</evidence>
<keyword evidence="8 13" id="KW-0566">Pantothenate biosynthesis</keyword>
<dbReference type="InterPro" id="IPR014729">
    <property type="entry name" value="Rossmann-like_a/b/a_fold"/>
</dbReference>
<dbReference type="HAMAP" id="MF_00158">
    <property type="entry name" value="PanC"/>
    <property type="match status" value="1"/>
</dbReference>
<name>A0A1T4LPU4_9BACT</name>
<keyword evidence="9 13" id="KW-0547">Nucleotide-binding</keyword>
<dbReference type="GO" id="GO:0004592">
    <property type="term" value="F:pantoate-beta-alanine ligase activity"/>
    <property type="evidence" value="ECO:0007669"/>
    <property type="project" value="UniProtKB-UniRule"/>
</dbReference>
<feature type="active site" description="Proton donor" evidence="13">
    <location>
        <position position="37"/>
    </location>
</feature>
<dbReference type="Proteomes" id="UP000190102">
    <property type="component" value="Unassembled WGS sequence"/>
</dbReference>
<keyword evidence="7 13" id="KW-0436">Ligase</keyword>
<comment type="subcellular location">
    <subcellularLocation>
        <location evidence="1 13">Cytoplasm</location>
    </subcellularLocation>
</comment>
<dbReference type="STRING" id="115783.SAMN02745119_00996"/>
<dbReference type="GO" id="GO:0005524">
    <property type="term" value="F:ATP binding"/>
    <property type="evidence" value="ECO:0007669"/>
    <property type="project" value="UniProtKB-KW"/>
</dbReference>
<dbReference type="NCBIfam" id="TIGR00018">
    <property type="entry name" value="panC"/>
    <property type="match status" value="1"/>
</dbReference>
<dbReference type="AlphaFoldDB" id="A0A1T4LPU4"/>
<feature type="binding site" evidence="13">
    <location>
        <position position="61"/>
    </location>
    <ligand>
        <name>beta-alanine</name>
        <dbReference type="ChEBI" id="CHEBI:57966"/>
    </ligand>
</feature>
<dbReference type="PANTHER" id="PTHR21299">
    <property type="entry name" value="CYTIDYLATE KINASE/PANTOATE-BETA-ALANINE LIGASE"/>
    <property type="match status" value="1"/>
</dbReference>
<dbReference type="PANTHER" id="PTHR21299:SF1">
    <property type="entry name" value="PANTOATE--BETA-ALANINE LIGASE"/>
    <property type="match status" value="1"/>
</dbReference>
<dbReference type="Pfam" id="PF02569">
    <property type="entry name" value="Pantoate_ligase"/>
    <property type="match status" value="1"/>
</dbReference>
<evidence type="ECO:0000256" key="10">
    <source>
        <dbReference type="ARBA" id="ARBA00022840"/>
    </source>
</evidence>
<dbReference type="OrthoDB" id="9773087at2"/>
<feature type="binding site" evidence="13">
    <location>
        <position position="176"/>
    </location>
    <ligand>
        <name>ATP</name>
        <dbReference type="ChEBI" id="CHEBI:30616"/>
    </ligand>
</feature>
<comment type="subunit">
    <text evidence="13">Homodimer.</text>
</comment>
<feature type="binding site" evidence="13">
    <location>
        <begin position="147"/>
        <end position="150"/>
    </location>
    <ligand>
        <name>ATP</name>
        <dbReference type="ChEBI" id="CHEBI:30616"/>
    </ligand>
</feature>
<comment type="pathway">
    <text evidence="2 13">Cofactor biosynthesis; (R)-pantothenate biosynthesis; (R)-pantothenate from (R)-pantoate and beta-alanine: step 1/1.</text>
</comment>
<dbReference type="EC" id="6.3.2.1" evidence="4 13"/>
<feature type="binding site" evidence="13">
    <location>
        <position position="61"/>
    </location>
    <ligand>
        <name>(R)-pantoate</name>
        <dbReference type="ChEBI" id="CHEBI:15980"/>
    </ligand>
</feature>
<dbReference type="InterPro" id="IPR003721">
    <property type="entry name" value="Pantoate_ligase"/>
</dbReference>